<feature type="compositionally biased region" description="Basic and acidic residues" evidence="1">
    <location>
        <begin position="255"/>
        <end position="268"/>
    </location>
</feature>
<organism evidence="2 3">
    <name type="scientific">Pyricularia oryzae</name>
    <name type="common">Rice blast fungus</name>
    <name type="synonym">Magnaporthe oryzae</name>
    <dbReference type="NCBI Taxonomy" id="318829"/>
    <lineage>
        <taxon>Eukaryota</taxon>
        <taxon>Fungi</taxon>
        <taxon>Dikarya</taxon>
        <taxon>Ascomycota</taxon>
        <taxon>Pezizomycotina</taxon>
        <taxon>Sordariomycetes</taxon>
        <taxon>Sordariomycetidae</taxon>
        <taxon>Magnaporthales</taxon>
        <taxon>Pyriculariaceae</taxon>
        <taxon>Pyricularia</taxon>
    </lineage>
</organism>
<sequence>MVRLSIATATAVTVCICRAVAQIDKPALDPATNFNLIEERWMSVPNQPAVVIEWLHHYLPKACHEAAVANDLSPMDFTAYDVLYDDCDNDWVVCRHKDAPATEENLIGNLGKIPVGMRSYVRHVIAYPARQHDAVASWRAPGDLHLHARPTMQTLIHQVGHEMDYAALPGQGAPFSESELWREAAGADGRRASAYAGLDWREHFAEAAVVAVFGQNFPREIATAQPAASGIANQLYVWQRLLGEQIKMGGRCTRRRENSPRVNKETGKDGAGSGLSARAGLAKRNIDIFSVEYPGGGKDLHIEDRWQQVDVSGQYGAKATESTPAES</sequence>
<name>A0A4P7N342_PYROR</name>
<dbReference type="AlphaFoldDB" id="A0A4P7N342"/>
<reference evidence="2 3" key="1">
    <citation type="journal article" date="2019" name="Mol. Biol. Evol.">
        <title>Blast fungal genomes show frequent chromosomal changes, gene gains and losses, and effector gene turnover.</title>
        <authorList>
            <person name="Gomez Luciano L.B."/>
            <person name="Jason Tsai I."/>
            <person name="Chuma I."/>
            <person name="Tosa Y."/>
            <person name="Chen Y.H."/>
            <person name="Li J.Y."/>
            <person name="Li M.Y."/>
            <person name="Jade Lu M.Y."/>
            <person name="Nakayashiki H."/>
            <person name="Li W.H."/>
        </authorList>
    </citation>
    <scope>NUCLEOTIDE SEQUENCE [LARGE SCALE GENOMIC DNA]</scope>
    <source>
        <strain evidence="2">MZ5-1-6</strain>
    </source>
</reference>
<dbReference type="SUPFAM" id="SSF55486">
    <property type="entry name" value="Metalloproteases ('zincins'), catalytic domain"/>
    <property type="match status" value="1"/>
</dbReference>
<protein>
    <recommendedName>
        <fullName evidence="4">Conidiation-specific protein 13</fullName>
    </recommendedName>
</protein>
<dbReference type="Proteomes" id="UP000294847">
    <property type="component" value="Chromosome 2"/>
</dbReference>
<feature type="region of interest" description="Disordered" evidence="1">
    <location>
        <begin position="254"/>
        <end position="276"/>
    </location>
</feature>
<evidence type="ECO:0000313" key="3">
    <source>
        <dbReference type="Proteomes" id="UP000294847"/>
    </source>
</evidence>
<evidence type="ECO:0000313" key="2">
    <source>
        <dbReference type="EMBL" id="QBZ56829.1"/>
    </source>
</evidence>
<dbReference type="EMBL" id="CP034205">
    <property type="protein sequence ID" value="QBZ56829.1"/>
    <property type="molecule type" value="Genomic_DNA"/>
</dbReference>
<gene>
    <name evidence="2" type="ORF">PoMZ_01746</name>
</gene>
<evidence type="ECO:0000256" key="1">
    <source>
        <dbReference type="SAM" id="MobiDB-lite"/>
    </source>
</evidence>
<proteinExistence type="predicted"/>
<evidence type="ECO:0008006" key="4">
    <source>
        <dbReference type="Google" id="ProtNLM"/>
    </source>
</evidence>
<accession>A0A4P7N342</accession>